<sequence length="183" mass="21140">MNEEKKFVVKEVYAILPGEGQLGEGMFYKHLWKLPIPSKVKGLISRGTHNHLQTMGNLKKGKIIDDTTSFECISCNSRARCYEWYGDERVLPADYFNHFWQHRGNINGKKTILAWGAVWASVIWALWKHRNDIKFNGVSRNLGVAMDALKHRAWTWCKANIHGFNSSLYVWSLDLANYLAQLI</sequence>
<dbReference type="AlphaFoldDB" id="A0A0B2SAC5"/>
<organism evidence="1">
    <name type="scientific">Glycine soja</name>
    <name type="common">Wild soybean</name>
    <dbReference type="NCBI Taxonomy" id="3848"/>
    <lineage>
        <taxon>Eukaryota</taxon>
        <taxon>Viridiplantae</taxon>
        <taxon>Streptophyta</taxon>
        <taxon>Embryophyta</taxon>
        <taxon>Tracheophyta</taxon>
        <taxon>Spermatophyta</taxon>
        <taxon>Magnoliopsida</taxon>
        <taxon>eudicotyledons</taxon>
        <taxon>Gunneridae</taxon>
        <taxon>Pentapetalae</taxon>
        <taxon>rosids</taxon>
        <taxon>fabids</taxon>
        <taxon>Fabales</taxon>
        <taxon>Fabaceae</taxon>
        <taxon>Papilionoideae</taxon>
        <taxon>50 kb inversion clade</taxon>
        <taxon>NPAAA clade</taxon>
        <taxon>indigoferoid/millettioid clade</taxon>
        <taxon>Phaseoleae</taxon>
        <taxon>Glycine</taxon>
        <taxon>Glycine subgen. Soja</taxon>
    </lineage>
</organism>
<dbReference type="Proteomes" id="UP000053555">
    <property type="component" value="Unassembled WGS sequence"/>
</dbReference>
<accession>A0A0B2SAC5</accession>
<proteinExistence type="predicted"/>
<gene>
    <name evidence="1" type="ORF">glysoja_033712</name>
</gene>
<protein>
    <recommendedName>
        <fullName evidence="2">Reverse transcriptase zinc-binding domain-containing protein</fullName>
    </recommendedName>
</protein>
<dbReference type="EMBL" id="KN643845">
    <property type="protein sequence ID" value="KHN43711.1"/>
    <property type="molecule type" value="Genomic_DNA"/>
</dbReference>
<evidence type="ECO:0008006" key="2">
    <source>
        <dbReference type="Google" id="ProtNLM"/>
    </source>
</evidence>
<evidence type="ECO:0000313" key="1">
    <source>
        <dbReference type="EMBL" id="KHN43711.1"/>
    </source>
</evidence>
<reference evidence="1" key="1">
    <citation type="submission" date="2014-07" db="EMBL/GenBank/DDBJ databases">
        <title>Identification of a novel salt tolerance gene in wild soybean by whole-genome sequencing.</title>
        <authorList>
            <person name="Lam H.-M."/>
            <person name="Qi X."/>
            <person name="Li M.-W."/>
            <person name="Liu X."/>
            <person name="Xie M."/>
            <person name="Ni M."/>
            <person name="Xu X."/>
        </authorList>
    </citation>
    <scope>NUCLEOTIDE SEQUENCE [LARGE SCALE GENOMIC DNA]</scope>
    <source>
        <tissue evidence="1">Root</tissue>
    </source>
</reference>
<name>A0A0B2SAC5_GLYSO</name>